<feature type="compositionally biased region" description="Low complexity" evidence="1">
    <location>
        <begin position="57"/>
        <end position="109"/>
    </location>
</feature>
<feature type="region of interest" description="Disordered" evidence="1">
    <location>
        <begin position="130"/>
        <end position="153"/>
    </location>
</feature>
<evidence type="ECO:0000313" key="4">
    <source>
        <dbReference type="Proteomes" id="UP000005835"/>
    </source>
</evidence>
<feature type="region of interest" description="Disordered" evidence="1">
    <location>
        <begin position="27"/>
        <end position="109"/>
    </location>
</feature>
<dbReference type="EMBL" id="ADMG01000044">
    <property type="protein sequence ID" value="EKB30392.1"/>
    <property type="molecule type" value="Genomic_DNA"/>
</dbReference>
<feature type="chain" id="PRO_5003846479" description="Glycine zipper domain-containing protein" evidence="2">
    <location>
        <begin position="24"/>
        <end position="153"/>
    </location>
</feature>
<comment type="caution">
    <text evidence="3">The sequence shown here is derived from an EMBL/GenBank/DDBJ whole genome shotgun (WGS) entry which is preliminary data.</text>
</comment>
<evidence type="ECO:0000256" key="2">
    <source>
        <dbReference type="SAM" id="SignalP"/>
    </source>
</evidence>
<accession>K1JRS2</accession>
<gene>
    <name evidence="3" type="ORF">HMPREF9465_02004</name>
</gene>
<keyword evidence="2" id="KW-0732">Signal</keyword>
<dbReference type="HOGENOM" id="CLU_1712342_0_0_4"/>
<proteinExistence type="predicted"/>
<protein>
    <recommendedName>
        <fullName evidence="5">Glycine zipper domain-containing protein</fullName>
    </recommendedName>
</protein>
<dbReference type="RefSeq" id="WP_005436683.1">
    <property type="nucleotide sequence ID" value="NZ_JH815520.1"/>
</dbReference>
<feature type="signal peptide" evidence="2">
    <location>
        <begin position="1"/>
        <end position="23"/>
    </location>
</feature>
<evidence type="ECO:0008006" key="5">
    <source>
        <dbReference type="Google" id="ProtNLM"/>
    </source>
</evidence>
<organism evidence="3 4">
    <name type="scientific">Sutterella wadsworthensis 2_1_59BFAA</name>
    <dbReference type="NCBI Taxonomy" id="742823"/>
    <lineage>
        <taxon>Bacteria</taxon>
        <taxon>Pseudomonadati</taxon>
        <taxon>Pseudomonadota</taxon>
        <taxon>Betaproteobacteria</taxon>
        <taxon>Burkholderiales</taxon>
        <taxon>Sutterellaceae</taxon>
        <taxon>Sutterella</taxon>
    </lineage>
</organism>
<dbReference type="STRING" id="742823.HMPREF9465_02004"/>
<sequence length="153" mass="14976">MHKTKLVLLTAAALLAITSGAEAAKVKRSSGFSMGRPASVKPVQKPAPVTNPVPGRPAASTQAAPQTAPAAAPAKQAAPAANQAPAQQAAPAANAAPAQPQQQGGGFMSNMMGAAAGAVAGSMIGEALFGDDKTAQAQQPAEAQQQPAPQPAK</sequence>
<reference evidence="3 4" key="1">
    <citation type="submission" date="2012-05" db="EMBL/GenBank/DDBJ databases">
        <title>The Genome Sequence of Sutterella wadsworthensis 2_1_59BFAA.</title>
        <authorList>
            <consortium name="The Broad Institute Genome Sequencing Platform"/>
            <person name="Earl A."/>
            <person name="Ward D."/>
            <person name="Feldgarden M."/>
            <person name="Gevers D."/>
            <person name="Daigneault M."/>
            <person name="Strauss J."/>
            <person name="Allen-Vercoe E."/>
            <person name="Walker B."/>
            <person name="Young S.K."/>
            <person name="Zeng Q."/>
            <person name="Gargeya S."/>
            <person name="Fitzgerald M."/>
            <person name="Haas B."/>
            <person name="Abouelleil A."/>
            <person name="Alvarado L."/>
            <person name="Arachchi H.M."/>
            <person name="Berlin A.M."/>
            <person name="Chapman S.B."/>
            <person name="Goldberg J."/>
            <person name="Griggs A."/>
            <person name="Gujja S."/>
            <person name="Hansen M."/>
            <person name="Howarth C."/>
            <person name="Imamovic A."/>
            <person name="Larimer J."/>
            <person name="McCowen C."/>
            <person name="Montmayeur A."/>
            <person name="Murphy C."/>
            <person name="Neiman D."/>
            <person name="Pearson M."/>
            <person name="Priest M."/>
            <person name="Roberts A."/>
            <person name="Saif S."/>
            <person name="Shea T."/>
            <person name="Sisk P."/>
            <person name="Sykes S."/>
            <person name="Wortman J."/>
            <person name="Nusbaum C."/>
            <person name="Birren B."/>
        </authorList>
    </citation>
    <scope>NUCLEOTIDE SEQUENCE [LARGE SCALE GENOMIC DNA]</scope>
    <source>
        <strain evidence="3 4">2_1_59BFAA</strain>
    </source>
</reference>
<name>K1JRS2_9BURK</name>
<dbReference type="PATRIC" id="fig|742823.3.peg.2001"/>
<evidence type="ECO:0000256" key="1">
    <source>
        <dbReference type="SAM" id="MobiDB-lite"/>
    </source>
</evidence>
<dbReference type="Proteomes" id="UP000005835">
    <property type="component" value="Unassembled WGS sequence"/>
</dbReference>
<dbReference type="AlphaFoldDB" id="K1JRS2"/>
<feature type="compositionally biased region" description="Low complexity" evidence="1">
    <location>
        <begin position="135"/>
        <end position="147"/>
    </location>
</feature>
<keyword evidence="4" id="KW-1185">Reference proteome</keyword>
<evidence type="ECO:0000313" key="3">
    <source>
        <dbReference type="EMBL" id="EKB30392.1"/>
    </source>
</evidence>